<keyword evidence="2" id="KW-1185">Reference proteome</keyword>
<sequence length="91" mass="10734">MRAFLFHLAGNVEHCSVASLLYRAVTHYSLREHKISYHEFAKDLKVESPDELRMQLTLSDAKRRNLQQDLYEARYELRQARERLKSLGVEG</sequence>
<gene>
    <name evidence="1" type="ORF">QH73_0003785</name>
</gene>
<dbReference type="Proteomes" id="UP000031532">
    <property type="component" value="Unassembled WGS sequence"/>
</dbReference>
<name>A0A9X5E210_9CYAN</name>
<dbReference type="EMBL" id="JTJC03000001">
    <property type="protein sequence ID" value="NHC33790.1"/>
    <property type="molecule type" value="Genomic_DNA"/>
</dbReference>
<reference evidence="1 2" key="1">
    <citation type="journal article" date="2015" name="Genome Announc.">
        <title>Draft Genome Sequence of the Terrestrial Cyanobacterium Scytonema millei VB511283, Isolated from Eastern India.</title>
        <authorList>
            <person name="Sen D."/>
            <person name="Chandrababunaidu M.M."/>
            <person name="Singh D."/>
            <person name="Sanghi N."/>
            <person name="Ghorai A."/>
            <person name="Mishra G.P."/>
            <person name="Madduluri M."/>
            <person name="Adhikary S.P."/>
            <person name="Tripathy S."/>
        </authorList>
    </citation>
    <scope>NUCLEOTIDE SEQUENCE [LARGE SCALE GENOMIC DNA]</scope>
    <source>
        <strain evidence="1 2">VB511283</strain>
    </source>
</reference>
<organism evidence="1 2">
    <name type="scientific">Scytonema millei VB511283</name>
    <dbReference type="NCBI Taxonomy" id="1245923"/>
    <lineage>
        <taxon>Bacteria</taxon>
        <taxon>Bacillati</taxon>
        <taxon>Cyanobacteriota</taxon>
        <taxon>Cyanophyceae</taxon>
        <taxon>Nostocales</taxon>
        <taxon>Scytonemataceae</taxon>
        <taxon>Scytonema</taxon>
    </lineage>
</organism>
<evidence type="ECO:0000313" key="1">
    <source>
        <dbReference type="EMBL" id="NHC33790.1"/>
    </source>
</evidence>
<dbReference type="RefSeq" id="WP_132866569.1">
    <property type="nucleotide sequence ID" value="NZ_JTJC03000001.1"/>
</dbReference>
<evidence type="ECO:0000313" key="2">
    <source>
        <dbReference type="Proteomes" id="UP000031532"/>
    </source>
</evidence>
<comment type="caution">
    <text evidence="1">The sequence shown here is derived from an EMBL/GenBank/DDBJ whole genome shotgun (WGS) entry which is preliminary data.</text>
</comment>
<dbReference type="AlphaFoldDB" id="A0A9X5E210"/>
<proteinExistence type="predicted"/>
<protein>
    <submittedName>
        <fullName evidence="1">Uncharacterized protein</fullName>
    </submittedName>
</protein>
<accession>A0A9X5E210</accession>